<evidence type="ECO:0000313" key="1">
    <source>
        <dbReference type="EMBL" id="MCF2498387.1"/>
    </source>
</evidence>
<gene>
    <name evidence="1" type="ORF">L0661_08720</name>
</gene>
<name>A0A9X1QDC1_9BACT</name>
<dbReference type="Proteomes" id="UP001139411">
    <property type="component" value="Unassembled WGS sequence"/>
</dbReference>
<organism evidence="1 2">
    <name type="scientific">Dyadobacter chenhuakuii</name>
    <dbReference type="NCBI Taxonomy" id="2909339"/>
    <lineage>
        <taxon>Bacteria</taxon>
        <taxon>Pseudomonadati</taxon>
        <taxon>Bacteroidota</taxon>
        <taxon>Cytophagia</taxon>
        <taxon>Cytophagales</taxon>
        <taxon>Spirosomataceae</taxon>
        <taxon>Dyadobacter</taxon>
    </lineage>
</organism>
<dbReference type="RefSeq" id="WP_235177522.1">
    <property type="nucleotide sequence ID" value="NZ_JAKFFV010000004.1"/>
</dbReference>
<evidence type="ECO:0000313" key="2">
    <source>
        <dbReference type="Proteomes" id="UP001139411"/>
    </source>
</evidence>
<proteinExistence type="predicted"/>
<reference evidence="1" key="1">
    <citation type="submission" date="2022-01" db="EMBL/GenBank/DDBJ databases">
        <title>Novel species in genus Dyadobacter.</title>
        <authorList>
            <person name="Ma C."/>
        </authorList>
    </citation>
    <scope>NUCLEOTIDE SEQUENCE</scope>
    <source>
        <strain evidence="1">CY357</strain>
    </source>
</reference>
<comment type="caution">
    <text evidence="1">The sequence shown here is derived from an EMBL/GenBank/DDBJ whole genome shotgun (WGS) entry which is preliminary data.</text>
</comment>
<protein>
    <submittedName>
        <fullName evidence="1">Uncharacterized protein</fullName>
    </submittedName>
</protein>
<dbReference type="EMBL" id="JAKFFV010000004">
    <property type="protein sequence ID" value="MCF2498387.1"/>
    <property type="molecule type" value="Genomic_DNA"/>
</dbReference>
<sequence>MANKTNPASMEPAAREQLTVDHFSLNFSVVGRDTTGGAEKPLQFQESVNLNFSNEAELNKTLLEKPFLMDLIPKLVKVAVDKYDPANENAKKLKEEIIALLD</sequence>
<dbReference type="AlphaFoldDB" id="A0A9X1QDC1"/>
<accession>A0A9X1QDC1</accession>